<sequence length="83" mass="9622">MWQRRRVCLRPLLASWSCSTPSHSVSSSLTSPDWTWPRMSYDWTHKVGAEMMMMMMGNPVHLLLYCLTVAMDIPWVSYIPCGL</sequence>
<proteinExistence type="predicted"/>
<reference evidence="2" key="1">
    <citation type="submission" date="2023-03" db="EMBL/GenBank/DDBJ databases">
        <authorList>
            <person name="Steffen K."/>
            <person name="Cardenas P."/>
        </authorList>
    </citation>
    <scope>NUCLEOTIDE SEQUENCE</scope>
</reference>
<gene>
    <name evidence="2" type="ORF">GBAR_LOCUS2002</name>
</gene>
<dbReference type="AlphaFoldDB" id="A0AA35QZQ2"/>
<keyword evidence="1" id="KW-0472">Membrane</keyword>
<keyword evidence="3" id="KW-1185">Reference proteome</keyword>
<evidence type="ECO:0000313" key="2">
    <source>
        <dbReference type="EMBL" id="CAI7996942.1"/>
    </source>
</evidence>
<name>A0AA35QZQ2_GEOBA</name>
<protein>
    <submittedName>
        <fullName evidence="2">Uncharacterized protein</fullName>
    </submittedName>
</protein>
<evidence type="ECO:0000313" key="3">
    <source>
        <dbReference type="Proteomes" id="UP001174909"/>
    </source>
</evidence>
<evidence type="ECO:0000256" key="1">
    <source>
        <dbReference type="SAM" id="Phobius"/>
    </source>
</evidence>
<keyword evidence="1" id="KW-0812">Transmembrane</keyword>
<dbReference type="EMBL" id="CASHTH010000289">
    <property type="protein sequence ID" value="CAI7996942.1"/>
    <property type="molecule type" value="Genomic_DNA"/>
</dbReference>
<dbReference type="Proteomes" id="UP001174909">
    <property type="component" value="Unassembled WGS sequence"/>
</dbReference>
<feature type="transmembrane region" description="Helical" evidence="1">
    <location>
        <begin position="62"/>
        <end position="81"/>
    </location>
</feature>
<comment type="caution">
    <text evidence="2">The sequence shown here is derived from an EMBL/GenBank/DDBJ whole genome shotgun (WGS) entry which is preliminary data.</text>
</comment>
<accession>A0AA35QZQ2</accession>
<keyword evidence="1" id="KW-1133">Transmembrane helix</keyword>
<organism evidence="2 3">
    <name type="scientific">Geodia barretti</name>
    <name type="common">Barrett's horny sponge</name>
    <dbReference type="NCBI Taxonomy" id="519541"/>
    <lineage>
        <taxon>Eukaryota</taxon>
        <taxon>Metazoa</taxon>
        <taxon>Porifera</taxon>
        <taxon>Demospongiae</taxon>
        <taxon>Heteroscleromorpha</taxon>
        <taxon>Tetractinellida</taxon>
        <taxon>Astrophorina</taxon>
        <taxon>Geodiidae</taxon>
        <taxon>Geodia</taxon>
    </lineage>
</organism>